<keyword evidence="2" id="KW-1185">Reference proteome</keyword>
<evidence type="ECO:0000313" key="2">
    <source>
        <dbReference type="Proteomes" id="UP001150942"/>
    </source>
</evidence>
<name>A0A9W9SWA3_9EURO</name>
<gene>
    <name evidence="1" type="ORF">N7449_005867</name>
</gene>
<organism evidence="1 2">
    <name type="scientific">Penicillium cf. viridicatum</name>
    <dbReference type="NCBI Taxonomy" id="2972119"/>
    <lineage>
        <taxon>Eukaryota</taxon>
        <taxon>Fungi</taxon>
        <taxon>Dikarya</taxon>
        <taxon>Ascomycota</taxon>
        <taxon>Pezizomycotina</taxon>
        <taxon>Eurotiomycetes</taxon>
        <taxon>Eurotiomycetidae</taxon>
        <taxon>Eurotiales</taxon>
        <taxon>Aspergillaceae</taxon>
        <taxon>Penicillium</taxon>
    </lineage>
</organism>
<comment type="caution">
    <text evidence="1">The sequence shown here is derived from an EMBL/GenBank/DDBJ whole genome shotgun (WGS) entry which is preliminary data.</text>
</comment>
<sequence>MSNTPSLSVRGCTAAGLAADIKDQVEDTSFPGLNTTGLPLLRNFMTAFEKKFRDIHPKRTELDWRKGIRRPARSAVARRAAQGQLCGIEALAD</sequence>
<dbReference type="EMBL" id="JAPQKQ010000004">
    <property type="protein sequence ID" value="KAJ5201064.1"/>
    <property type="molecule type" value="Genomic_DNA"/>
</dbReference>
<dbReference type="AlphaFoldDB" id="A0A9W9SWA3"/>
<dbReference type="OrthoDB" id="4368526at2759"/>
<reference evidence="1" key="1">
    <citation type="submission" date="2022-11" db="EMBL/GenBank/DDBJ databases">
        <authorList>
            <person name="Petersen C."/>
        </authorList>
    </citation>
    <scope>NUCLEOTIDE SEQUENCE</scope>
    <source>
        <strain evidence="1">IBT 20477</strain>
    </source>
</reference>
<proteinExistence type="predicted"/>
<reference evidence="1" key="2">
    <citation type="journal article" date="2023" name="IMA Fungus">
        <title>Comparative genomic study of the Penicillium genus elucidates a diverse pangenome and 15 lateral gene transfer events.</title>
        <authorList>
            <person name="Petersen C."/>
            <person name="Sorensen T."/>
            <person name="Nielsen M.R."/>
            <person name="Sondergaard T.E."/>
            <person name="Sorensen J.L."/>
            <person name="Fitzpatrick D.A."/>
            <person name="Frisvad J.C."/>
            <person name="Nielsen K.L."/>
        </authorList>
    </citation>
    <scope>NUCLEOTIDE SEQUENCE</scope>
    <source>
        <strain evidence="1">IBT 20477</strain>
    </source>
</reference>
<evidence type="ECO:0000313" key="1">
    <source>
        <dbReference type="EMBL" id="KAJ5201064.1"/>
    </source>
</evidence>
<protein>
    <submittedName>
        <fullName evidence="1">Uncharacterized protein</fullName>
    </submittedName>
</protein>
<accession>A0A9W9SWA3</accession>
<dbReference type="Proteomes" id="UP001150942">
    <property type="component" value="Unassembled WGS sequence"/>
</dbReference>